<keyword evidence="8" id="KW-1133">Transmembrane helix</keyword>
<dbReference type="Proteomes" id="UP000719412">
    <property type="component" value="Unassembled WGS sequence"/>
</dbReference>
<keyword evidence="3" id="KW-0677">Repeat</keyword>
<keyword evidence="10" id="KW-1185">Reference proteome</keyword>
<proteinExistence type="predicted"/>
<dbReference type="PANTHER" id="PTHR47143">
    <property type="entry name" value="TRANSIENT RECEPTOR POTENTIAL CATION CHANNEL PROTEIN PAINLESS"/>
    <property type="match status" value="1"/>
</dbReference>
<reference evidence="9" key="1">
    <citation type="journal article" date="2020" name="J Insects Food Feed">
        <title>The yellow mealworm (Tenebrio molitor) genome: a resource for the emerging insects as food and feed industry.</title>
        <authorList>
            <person name="Eriksson T."/>
            <person name="Andere A."/>
            <person name="Kelstrup H."/>
            <person name="Emery V."/>
            <person name="Picard C."/>
        </authorList>
    </citation>
    <scope>NUCLEOTIDE SEQUENCE</scope>
    <source>
        <strain evidence="9">Stoneville</strain>
        <tissue evidence="9">Whole head</tissue>
    </source>
</reference>
<evidence type="ECO:0000256" key="3">
    <source>
        <dbReference type="ARBA" id="ARBA00022737"/>
    </source>
</evidence>
<feature type="transmembrane region" description="Helical" evidence="8">
    <location>
        <begin position="251"/>
        <end position="271"/>
    </location>
</feature>
<evidence type="ECO:0000313" key="10">
    <source>
        <dbReference type="Proteomes" id="UP000719412"/>
    </source>
</evidence>
<sequence>MNEINKSQTRFIPLTPAEPPTENDKKNDLETISIKDDTPLLSDKDNNLYSGPLTKKILDQGSAEKLFSLLKQSKQEEFVAYFDTLSLTYQNDLINLDDGTSTMLQYACEKGLSKVVRYLLDRDVNIHLTVRKNEKRPIELVAEHDETKYEKCCKMLLKKRESNEDIVDVNGEDTIKNTLLHYSLHYASEEISLKLLKLGASLASKNDFGIMPIEYIKPELLEKHLDECVEFNIKNKNDEKPDFETTIEVEVYLNVVFTIGIILTCSIWIAGSPESVCATSLSCDVGCSPQHSSLDAFSIEKHGWAVFKLN</sequence>
<evidence type="ECO:0000313" key="9">
    <source>
        <dbReference type="EMBL" id="KAH0809716.1"/>
    </source>
</evidence>
<organism evidence="9 10">
    <name type="scientific">Tenebrio molitor</name>
    <name type="common">Yellow mealworm beetle</name>
    <dbReference type="NCBI Taxonomy" id="7067"/>
    <lineage>
        <taxon>Eukaryota</taxon>
        <taxon>Metazoa</taxon>
        <taxon>Ecdysozoa</taxon>
        <taxon>Arthropoda</taxon>
        <taxon>Hexapoda</taxon>
        <taxon>Insecta</taxon>
        <taxon>Pterygota</taxon>
        <taxon>Neoptera</taxon>
        <taxon>Endopterygota</taxon>
        <taxon>Coleoptera</taxon>
        <taxon>Polyphaga</taxon>
        <taxon>Cucujiformia</taxon>
        <taxon>Tenebrionidae</taxon>
        <taxon>Tenebrio</taxon>
    </lineage>
</organism>
<keyword evidence="2" id="KW-0716">Sensory transduction</keyword>
<evidence type="ECO:0000256" key="6">
    <source>
        <dbReference type="ARBA" id="ARBA00023303"/>
    </source>
</evidence>
<evidence type="ECO:0000256" key="5">
    <source>
        <dbReference type="ARBA" id="ARBA00023065"/>
    </source>
</evidence>
<feature type="compositionally biased region" description="Polar residues" evidence="7">
    <location>
        <begin position="1"/>
        <end position="10"/>
    </location>
</feature>
<evidence type="ECO:0008006" key="11">
    <source>
        <dbReference type="Google" id="ProtNLM"/>
    </source>
</evidence>
<dbReference type="GO" id="GO:0022857">
    <property type="term" value="F:transmembrane transporter activity"/>
    <property type="evidence" value="ECO:0007669"/>
    <property type="project" value="TreeGrafter"/>
</dbReference>
<feature type="region of interest" description="Disordered" evidence="7">
    <location>
        <begin position="1"/>
        <end position="26"/>
    </location>
</feature>
<dbReference type="GO" id="GO:1902495">
    <property type="term" value="C:transmembrane transporter complex"/>
    <property type="evidence" value="ECO:0007669"/>
    <property type="project" value="TreeGrafter"/>
</dbReference>
<evidence type="ECO:0000256" key="8">
    <source>
        <dbReference type="SAM" id="Phobius"/>
    </source>
</evidence>
<reference evidence="9" key="2">
    <citation type="submission" date="2021-08" db="EMBL/GenBank/DDBJ databases">
        <authorList>
            <person name="Eriksson T."/>
        </authorList>
    </citation>
    <scope>NUCLEOTIDE SEQUENCE</scope>
    <source>
        <strain evidence="9">Stoneville</strain>
        <tissue evidence="9">Whole head</tissue>
    </source>
</reference>
<dbReference type="SMART" id="SM00248">
    <property type="entry name" value="ANK"/>
    <property type="match status" value="3"/>
</dbReference>
<keyword evidence="8" id="KW-0812">Transmembrane</keyword>
<keyword evidence="6" id="KW-0407">Ion channel</keyword>
<dbReference type="GO" id="GO:0034220">
    <property type="term" value="P:monoatomic ion transmembrane transport"/>
    <property type="evidence" value="ECO:0007669"/>
    <property type="project" value="UniProtKB-KW"/>
</dbReference>
<dbReference type="InterPro" id="IPR036770">
    <property type="entry name" value="Ankyrin_rpt-contain_sf"/>
</dbReference>
<evidence type="ECO:0000256" key="7">
    <source>
        <dbReference type="SAM" id="MobiDB-lite"/>
    </source>
</evidence>
<dbReference type="AlphaFoldDB" id="A0A8J6H8K7"/>
<name>A0A8J6H8K7_TENMO</name>
<keyword evidence="1" id="KW-0813">Transport</keyword>
<dbReference type="SUPFAM" id="SSF48403">
    <property type="entry name" value="Ankyrin repeat"/>
    <property type="match status" value="1"/>
</dbReference>
<evidence type="ECO:0000256" key="1">
    <source>
        <dbReference type="ARBA" id="ARBA00022448"/>
    </source>
</evidence>
<accession>A0A8J6H8K7</accession>
<keyword evidence="5" id="KW-0406">Ion transport</keyword>
<keyword evidence="4" id="KW-0040">ANK repeat</keyword>
<dbReference type="InterPro" id="IPR002110">
    <property type="entry name" value="Ankyrin_rpt"/>
</dbReference>
<dbReference type="InterPro" id="IPR052076">
    <property type="entry name" value="TRP_cation_channel"/>
</dbReference>
<dbReference type="EMBL" id="JABDTM020027964">
    <property type="protein sequence ID" value="KAH0809716.1"/>
    <property type="molecule type" value="Genomic_DNA"/>
</dbReference>
<comment type="caution">
    <text evidence="9">The sequence shown here is derived from an EMBL/GenBank/DDBJ whole genome shotgun (WGS) entry which is preliminary data.</text>
</comment>
<protein>
    <recommendedName>
        <fullName evidence="11">Ankyrin repeat protein</fullName>
    </recommendedName>
</protein>
<gene>
    <name evidence="9" type="ORF">GEV33_013077</name>
</gene>
<dbReference type="Gene3D" id="1.25.40.20">
    <property type="entry name" value="Ankyrin repeat-containing domain"/>
    <property type="match status" value="1"/>
</dbReference>
<evidence type="ECO:0000256" key="4">
    <source>
        <dbReference type="ARBA" id="ARBA00023043"/>
    </source>
</evidence>
<dbReference type="PANTHER" id="PTHR47143:SF4">
    <property type="entry name" value="TRANSIENT RECEPTOR POTENTIAL CATION CHANNEL PROTEIN PAINLESS"/>
    <property type="match status" value="1"/>
</dbReference>
<evidence type="ECO:0000256" key="2">
    <source>
        <dbReference type="ARBA" id="ARBA00022606"/>
    </source>
</evidence>
<keyword evidence="8" id="KW-0472">Membrane</keyword>